<reference evidence="1" key="1">
    <citation type="journal article" date="2011" name="Genome Biol.">
        <title>The draft genome of the carcinogenic human liver fluke Clonorchis sinensis.</title>
        <authorList>
            <person name="Wang X."/>
            <person name="Chen W."/>
            <person name="Huang Y."/>
            <person name="Sun J."/>
            <person name="Men J."/>
            <person name="Liu H."/>
            <person name="Luo F."/>
            <person name="Guo L."/>
            <person name="Lv X."/>
            <person name="Deng C."/>
            <person name="Zhou C."/>
            <person name="Fan Y."/>
            <person name="Li X."/>
            <person name="Huang L."/>
            <person name="Hu Y."/>
            <person name="Liang C."/>
            <person name="Hu X."/>
            <person name="Xu J."/>
            <person name="Yu X."/>
        </authorList>
    </citation>
    <scope>NUCLEOTIDE SEQUENCE [LARGE SCALE GENOMIC DNA]</scope>
    <source>
        <strain evidence="1">Henan</strain>
    </source>
</reference>
<feature type="non-terminal residue" evidence="1">
    <location>
        <position position="1"/>
    </location>
</feature>
<name>G7YJ80_CLOSI</name>
<evidence type="ECO:0000313" key="2">
    <source>
        <dbReference type="Proteomes" id="UP000008909"/>
    </source>
</evidence>
<gene>
    <name evidence="1" type="ORF">CLF_109331</name>
</gene>
<protein>
    <submittedName>
        <fullName evidence="1">Uncharacterized protein</fullName>
    </submittedName>
</protein>
<evidence type="ECO:0000313" key="1">
    <source>
        <dbReference type="EMBL" id="GAA53013.1"/>
    </source>
</evidence>
<dbReference type="Proteomes" id="UP000008909">
    <property type="component" value="Unassembled WGS sequence"/>
</dbReference>
<reference key="2">
    <citation type="submission" date="2011-10" db="EMBL/GenBank/DDBJ databases">
        <title>The genome and transcriptome sequence of Clonorchis sinensis provide insights into the carcinogenic liver fluke.</title>
        <authorList>
            <person name="Wang X."/>
            <person name="Huang Y."/>
            <person name="Chen W."/>
            <person name="Liu H."/>
            <person name="Guo L."/>
            <person name="Chen Y."/>
            <person name="Luo F."/>
            <person name="Zhou W."/>
            <person name="Sun J."/>
            <person name="Mao Q."/>
            <person name="Liang P."/>
            <person name="Zhou C."/>
            <person name="Tian Y."/>
            <person name="Men J."/>
            <person name="Lv X."/>
            <person name="Huang L."/>
            <person name="Zhou J."/>
            <person name="Hu Y."/>
            <person name="Li R."/>
            <person name="Zhang F."/>
            <person name="Lei H."/>
            <person name="Li X."/>
            <person name="Hu X."/>
            <person name="Liang C."/>
            <person name="Xu J."/>
            <person name="Wu Z."/>
            <person name="Yu X."/>
        </authorList>
    </citation>
    <scope>NUCLEOTIDE SEQUENCE</scope>
    <source>
        <strain>Henan</strain>
    </source>
</reference>
<proteinExistence type="predicted"/>
<sequence length="696" mass="76894">LGQPGIIPALVLPSDGMAARHRKDATAERLFHFTVSTPPVRTSLKPLTSYARNGVPCLDGLVSVSVRELPKLHRESGYADMMNYPAVDGTANPDFITVLPSGEHEVSHSSQSVYEADPRIDLMYQSSHSLPSLPNMRIMNAYDPQGANFIDCRGPICNEQYGYAAHVVSSAIPNSMEERYPIAQSIAEANGQTSLLAPPMAEPYGFSQNLTEVQFPLEVMEYPQIQLHRESGYADMMNYPAVDGTANPDFITVLPSGEHEVSHSSQSVYEADPRIDLMYQSSHSLPSLPNMRIMNAYDPQGANFIDCRGPICNEQYGYAAHVVSSAIPNSMEERYPIAQSIAEANGQTSLLAPPMAEPYGFSQNLTEVQFPLEVMEYPQIQKVNEKRPVKRVFYSMSYTFFHLLNWMDLHTGYFLLFIVIVSKTSAFKTDASQWYNRNLFENYILKKEQGDFGVTRQEGTMHFDPRFGPNHPTLEASDPNMYIEGRIDAIAGLSAICGTDASQHASEQLLQTHLGELGNPGLLDRSTAPEHISKVGEDNCSGADEEEVQTATQALLHAANEYPTESLAMAAQLELVGSADISLNASGVLQNPMKQSNANVYHSPSGSDNFGTLGDSFPDLSSYQPVENRTLDIAAFKTVISASVICAYEQLVYMLNRKVIIRNCRTMSPWQLAYKRFVTILGDIISAQLNSHLINK</sequence>
<dbReference type="AlphaFoldDB" id="G7YJ80"/>
<accession>G7YJ80</accession>
<keyword evidence="2" id="KW-1185">Reference proteome</keyword>
<dbReference type="EMBL" id="DF143400">
    <property type="protein sequence ID" value="GAA53013.1"/>
    <property type="molecule type" value="Genomic_DNA"/>
</dbReference>
<organism evidence="1 2">
    <name type="scientific">Clonorchis sinensis</name>
    <name type="common">Chinese liver fluke</name>
    <dbReference type="NCBI Taxonomy" id="79923"/>
    <lineage>
        <taxon>Eukaryota</taxon>
        <taxon>Metazoa</taxon>
        <taxon>Spiralia</taxon>
        <taxon>Lophotrochozoa</taxon>
        <taxon>Platyhelminthes</taxon>
        <taxon>Trematoda</taxon>
        <taxon>Digenea</taxon>
        <taxon>Opisthorchiida</taxon>
        <taxon>Opisthorchiata</taxon>
        <taxon>Opisthorchiidae</taxon>
        <taxon>Clonorchis</taxon>
    </lineage>
</organism>